<dbReference type="GO" id="GO:0003964">
    <property type="term" value="F:RNA-directed DNA polymerase activity"/>
    <property type="evidence" value="ECO:0007669"/>
    <property type="project" value="UniProtKB-EC"/>
</dbReference>
<gene>
    <name evidence="5" type="ORF">ABMA28_007272</name>
</gene>
<dbReference type="AlphaFoldDB" id="A0ABD0TQ52"/>
<dbReference type="InterPro" id="IPR043128">
    <property type="entry name" value="Rev_trsase/Diguanyl_cyclase"/>
</dbReference>
<accession>A0ABD0TQ52</accession>
<dbReference type="Gene3D" id="3.30.70.270">
    <property type="match status" value="2"/>
</dbReference>
<dbReference type="PANTHER" id="PTHR37984">
    <property type="entry name" value="PROTEIN CBG26694"/>
    <property type="match status" value="1"/>
</dbReference>
<dbReference type="GO" id="GO:0042575">
    <property type="term" value="C:DNA polymerase complex"/>
    <property type="evidence" value="ECO:0007669"/>
    <property type="project" value="UniProtKB-ARBA"/>
</dbReference>
<dbReference type="InterPro" id="IPR041588">
    <property type="entry name" value="Integrase_H2C2"/>
</dbReference>
<dbReference type="EMBL" id="JBEDNZ010000002">
    <property type="protein sequence ID" value="KAL0851475.1"/>
    <property type="molecule type" value="Genomic_DNA"/>
</dbReference>
<dbReference type="Pfam" id="PF00665">
    <property type="entry name" value="rve"/>
    <property type="match status" value="1"/>
</dbReference>
<dbReference type="Pfam" id="PF17919">
    <property type="entry name" value="RT_RNaseH_2"/>
    <property type="match status" value="1"/>
</dbReference>
<name>A0ABD0TQ52_LOXSC</name>
<dbReference type="FunFam" id="1.10.340.70:FF:000001">
    <property type="entry name" value="Retrovirus-related Pol polyprotein from transposon gypsy-like Protein"/>
    <property type="match status" value="1"/>
</dbReference>
<dbReference type="SUPFAM" id="SSF53098">
    <property type="entry name" value="Ribonuclease H-like"/>
    <property type="match status" value="1"/>
</dbReference>
<evidence type="ECO:0000313" key="6">
    <source>
        <dbReference type="Proteomes" id="UP001549921"/>
    </source>
</evidence>
<evidence type="ECO:0000313" key="5">
    <source>
        <dbReference type="EMBL" id="KAL0851475.1"/>
    </source>
</evidence>
<dbReference type="Pfam" id="PF17921">
    <property type="entry name" value="Integrase_H2C2"/>
    <property type="match status" value="1"/>
</dbReference>
<dbReference type="FunFam" id="3.30.70.270:FF:000026">
    <property type="entry name" value="Transposon Ty3-G Gag-Pol polyprotein"/>
    <property type="match status" value="1"/>
</dbReference>
<dbReference type="Gene3D" id="3.30.420.10">
    <property type="entry name" value="Ribonuclease H-like superfamily/Ribonuclease H"/>
    <property type="match status" value="1"/>
</dbReference>
<dbReference type="CDD" id="cd09274">
    <property type="entry name" value="RNase_HI_RT_Ty3"/>
    <property type="match status" value="1"/>
</dbReference>
<dbReference type="SUPFAM" id="SSF56672">
    <property type="entry name" value="DNA/RNA polymerases"/>
    <property type="match status" value="1"/>
</dbReference>
<dbReference type="PROSITE" id="PS50994">
    <property type="entry name" value="INTEGRASE"/>
    <property type="match status" value="1"/>
</dbReference>
<comment type="caution">
    <text evidence="5">The sequence shown here is derived from an EMBL/GenBank/DDBJ whole genome shotgun (WGS) entry which is preliminary data.</text>
</comment>
<evidence type="ECO:0000259" key="4">
    <source>
        <dbReference type="PROSITE" id="PS50994"/>
    </source>
</evidence>
<organism evidence="5 6">
    <name type="scientific">Loxostege sticticalis</name>
    <name type="common">Beet webworm moth</name>
    <dbReference type="NCBI Taxonomy" id="481309"/>
    <lineage>
        <taxon>Eukaryota</taxon>
        <taxon>Metazoa</taxon>
        <taxon>Ecdysozoa</taxon>
        <taxon>Arthropoda</taxon>
        <taxon>Hexapoda</taxon>
        <taxon>Insecta</taxon>
        <taxon>Pterygota</taxon>
        <taxon>Neoptera</taxon>
        <taxon>Endopterygota</taxon>
        <taxon>Lepidoptera</taxon>
        <taxon>Glossata</taxon>
        <taxon>Ditrysia</taxon>
        <taxon>Pyraloidea</taxon>
        <taxon>Crambidae</taxon>
        <taxon>Pyraustinae</taxon>
        <taxon>Loxostege</taxon>
    </lineage>
</organism>
<dbReference type="InterPro" id="IPR050951">
    <property type="entry name" value="Retrovirus_Pol_polyprotein"/>
</dbReference>
<proteinExistence type="predicted"/>
<evidence type="ECO:0000256" key="2">
    <source>
        <dbReference type="ARBA" id="ARBA00023268"/>
    </source>
</evidence>
<dbReference type="PANTHER" id="PTHR37984:SF5">
    <property type="entry name" value="PROTEIN NYNRIN-LIKE"/>
    <property type="match status" value="1"/>
</dbReference>
<feature type="domain" description="Integrase catalytic" evidence="4">
    <location>
        <begin position="434"/>
        <end position="549"/>
    </location>
</feature>
<evidence type="ECO:0000256" key="3">
    <source>
        <dbReference type="SAM" id="MobiDB-lite"/>
    </source>
</evidence>
<dbReference type="InterPro" id="IPR012337">
    <property type="entry name" value="RNaseH-like_sf"/>
</dbReference>
<dbReference type="EC" id="2.7.7.49" evidence="1"/>
<protein>
    <recommendedName>
        <fullName evidence="1">RNA-directed DNA polymerase</fullName>
        <ecNumber evidence="1">2.7.7.49</ecNumber>
    </recommendedName>
</protein>
<evidence type="ECO:0000256" key="1">
    <source>
        <dbReference type="ARBA" id="ARBA00012493"/>
    </source>
</evidence>
<dbReference type="Proteomes" id="UP001549921">
    <property type="component" value="Unassembled WGS sequence"/>
</dbReference>
<dbReference type="InterPro" id="IPR041577">
    <property type="entry name" value="RT_RNaseH_2"/>
</dbReference>
<keyword evidence="2" id="KW-0511">Multifunctional enzyme</keyword>
<dbReference type="InterPro" id="IPR001584">
    <property type="entry name" value="Integrase_cat-core"/>
</dbReference>
<dbReference type="InterPro" id="IPR043502">
    <property type="entry name" value="DNA/RNA_pol_sf"/>
</dbReference>
<sequence>MPGQGGSDRVEDHFEGRGTSCTATETDFAEGARRGGQTNQGMVARRDCKAQDEVQAVERLREVLKIASEYGLNINWNKCQLLVRKVEYLGHVVEDGAVMPSPGKTAAVMKFPEPQNVKQLHSFLGLCSYFRKFIPDYARIAQPLTEMLKKDRKFYFNEEQRKVFNELKMKLASEPVLKIYDQRADTELHTDASAIAYSAILMQRSDDGELHPVHFMSRRTTDAESRYNSYELEALAIIEGVKKFRHYLFGKKFKIVTDCKAFEMTLSKKDLAMSTRVARWVLLLQDYDFTVEHRSGTKMRHADALSRNPFVAVVTSKLHDDIQRAQETDEGQRAIMQILKQGHPYNDYYLYRNLLYKGLEQQLVIPAKMEQEVIKRAHDYGHFGRKKTLDLISKDYYIHDLGRKVDEYIKTCIPCLLANRKEGKQEGFLQPIDKGETPLHTLHLDHVGPLTETRKQYNHILTVVDAFTKFTWLFPTKSTSTKEVLDKLKIHQHVFGNPERFITDRGTAFTSNDFRQHCEDEGIQHITITTGVPRGNGQVERMHRTIISV</sequence>
<reference evidence="5 6" key="1">
    <citation type="submission" date="2024-06" db="EMBL/GenBank/DDBJ databases">
        <title>A chromosome-level genome assembly of beet webworm, Loxostege sticticalis.</title>
        <authorList>
            <person name="Zhang Y."/>
        </authorList>
    </citation>
    <scope>NUCLEOTIDE SEQUENCE [LARGE SCALE GENOMIC DNA]</scope>
    <source>
        <strain evidence="5">AQ028</strain>
        <tissue evidence="5">Male pupae</tissue>
    </source>
</reference>
<dbReference type="Gene3D" id="1.10.340.70">
    <property type="match status" value="1"/>
</dbReference>
<dbReference type="InterPro" id="IPR036397">
    <property type="entry name" value="RNaseH_sf"/>
</dbReference>
<feature type="region of interest" description="Disordered" evidence="3">
    <location>
        <begin position="1"/>
        <end position="43"/>
    </location>
</feature>